<dbReference type="AlphaFoldDB" id="A0AB36R7C5"/>
<organism evidence="1 2">
    <name type="scientific">Mesorhizobium mediterraneum</name>
    <dbReference type="NCBI Taxonomy" id="43617"/>
    <lineage>
        <taxon>Bacteria</taxon>
        <taxon>Pseudomonadati</taxon>
        <taxon>Pseudomonadota</taxon>
        <taxon>Alphaproteobacteria</taxon>
        <taxon>Hyphomicrobiales</taxon>
        <taxon>Phyllobacteriaceae</taxon>
        <taxon>Mesorhizobium</taxon>
    </lineage>
</organism>
<reference evidence="2" key="1">
    <citation type="submission" date="2017-08" db="EMBL/GenBank/DDBJ databases">
        <title>Mesorhizobium wenxinae sp. nov., a novel rhizobial species isolated from root nodules of chickpea (Cicer arietinum L.).</title>
        <authorList>
            <person name="Zhang J."/>
        </authorList>
    </citation>
    <scope>NUCLEOTIDE SEQUENCE [LARGE SCALE GENOMIC DNA]</scope>
    <source>
        <strain evidence="2">USDA 3392</strain>
    </source>
</reference>
<dbReference type="RefSeq" id="WP_095486598.1">
    <property type="nucleotide sequence ID" value="NZ_CP088151.1"/>
</dbReference>
<accession>A0AB36R7C5</accession>
<keyword evidence="2" id="KW-1185">Reference proteome</keyword>
<evidence type="ECO:0008006" key="3">
    <source>
        <dbReference type="Google" id="ProtNLM"/>
    </source>
</evidence>
<proteinExistence type="predicted"/>
<dbReference type="Proteomes" id="UP000216215">
    <property type="component" value="Unassembled WGS sequence"/>
</dbReference>
<name>A0AB36R7C5_9HYPH</name>
<gene>
    <name evidence="1" type="ORF">CIT25_20655</name>
</gene>
<protein>
    <recommendedName>
        <fullName evidence="3">Chromosome partitioning protein ParB</fullName>
    </recommendedName>
</protein>
<comment type="caution">
    <text evidence="1">The sequence shown here is derived from an EMBL/GenBank/DDBJ whole genome shotgun (WGS) entry which is preliminary data.</text>
</comment>
<sequence length="107" mass="12112">MANAQQELAEFVISKAFNPVMRAKPGGKSDADRKTLEHVQQATKAEIERYRNYDSAQQVVVNFKRDLSSDAAKKVHSQLRRLHLPTIEDIKDDFEDKARKLGVKASS</sequence>
<evidence type="ECO:0000313" key="2">
    <source>
        <dbReference type="Proteomes" id="UP000216215"/>
    </source>
</evidence>
<evidence type="ECO:0000313" key="1">
    <source>
        <dbReference type="EMBL" id="PAQ00469.1"/>
    </source>
</evidence>
<dbReference type="EMBL" id="NPKI01000026">
    <property type="protein sequence ID" value="PAQ00469.1"/>
    <property type="molecule type" value="Genomic_DNA"/>
</dbReference>